<proteinExistence type="predicted"/>
<dbReference type="PANTHER" id="PTHR48111">
    <property type="entry name" value="REGULATOR OF RPOS"/>
    <property type="match status" value="1"/>
</dbReference>
<keyword evidence="4 7" id="KW-0238">DNA-binding</keyword>
<evidence type="ECO:0000256" key="6">
    <source>
        <dbReference type="PROSITE-ProRule" id="PRU00169"/>
    </source>
</evidence>
<keyword evidence="5" id="KW-0804">Transcription</keyword>
<evidence type="ECO:0000259" key="8">
    <source>
        <dbReference type="PROSITE" id="PS50110"/>
    </source>
</evidence>
<feature type="domain" description="Response regulatory" evidence="8">
    <location>
        <begin position="6"/>
        <end position="119"/>
    </location>
</feature>
<dbReference type="SUPFAM" id="SSF46894">
    <property type="entry name" value="C-terminal effector domain of the bipartite response regulators"/>
    <property type="match status" value="1"/>
</dbReference>
<dbReference type="SMART" id="SM00862">
    <property type="entry name" value="Trans_reg_C"/>
    <property type="match status" value="1"/>
</dbReference>
<dbReference type="PROSITE" id="PS50110">
    <property type="entry name" value="RESPONSE_REGULATORY"/>
    <property type="match status" value="1"/>
</dbReference>
<dbReference type="SUPFAM" id="SSF52172">
    <property type="entry name" value="CheY-like"/>
    <property type="match status" value="1"/>
</dbReference>
<keyword evidence="3" id="KW-0805">Transcription regulation</keyword>
<keyword evidence="11" id="KW-1185">Reference proteome</keyword>
<evidence type="ECO:0000256" key="2">
    <source>
        <dbReference type="ARBA" id="ARBA00023012"/>
    </source>
</evidence>
<gene>
    <name evidence="10" type="ORF">GCM10010969_03710</name>
</gene>
<feature type="DNA-binding region" description="OmpR/PhoB-type" evidence="7">
    <location>
        <begin position="138"/>
        <end position="237"/>
    </location>
</feature>
<dbReference type="Pfam" id="PF00072">
    <property type="entry name" value="Response_reg"/>
    <property type="match status" value="1"/>
</dbReference>
<evidence type="ECO:0000313" key="10">
    <source>
        <dbReference type="EMBL" id="GGN91838.1"/>
    </source>
</evidence>
<dbReference type="InterPro" id="IPR039420">
    <property type="entry name" value="WalR-like"/>
</dbReference>
<comment type="caution">
    <text evidence="10">The sequence shown here is derived from an EMBL/GenBank/DDBJ whole genome shotgun (WGS) entry which is preliminary data.</text>
</comment>
<accession>A0ABQ2KT16</accession>
<dbReference type="RefSeq" id="WP_018975305.1">
    <property type="nucleotide sequence ID" value="NZ_BMLN01000001.1"/>
</dbReference>
<dbReference type="Proteomes" id="UP000606653">
    <property type="component" value="Unassembled WGS sequence"/>
</dbReference>
<dbReference type="PROSITE" id="PS51755">
    <property type="entry name" value="OMPR_PHOB"/>
    <property type="match status" value="1"/>
</dbReference>
<protein>
    <submittedName>
        <fullName evidence="10">DNA-binding response regulator</fullName>
    </submittedName>
</protein>
<dbReference type="CDD" id="cd17574">
    <property type="entry name" value="REC_OmpR"/>
    <property type="match status" value="1"/>
</dbReference>
<feature type="domain" description="OmpR/PhoB-type" evidence="9">
    <location>
        <begin position="138"/>
        <end position="237"/>
    </location>
</feature>
<dbReference type="PANTHER" id="PTHR48111:SF1">
    <property type="entry name" value="TWO-COMPONENT RESPONSE REGULATOR ORR33"/>
    <property type="match status" value="1"/>
</dbReference>
<dbReference type="SMART" id="SM00448">
    <property type="entry name" value="REC"/>
    <property type="match status" value="1"/>
</dbReference>
<evidence type="ECO:0000313" key="11">
    <source>
        <dbReference type="Proteomes" id="UP000606653"/>
    </source>
</evidence>
<dbReference type="CDD" id="cd00383">
    <property type="entry name" value="trans_reg_C"/>
    <property type="match status" value="1"/>
</dbReference>
<dbReference type="InterPro" id="IPR036388">
    <property type="entry name" value="WH-like_DNA-bd_sf"/>
</dbReference>
<dbReference type="Pfam" id="PF00486">
    <property type="entry name" value="Trans_reg_C"/>
    <property type="match status" value="1"/>
</dbReference>
<dbReference type="InterPro" id="IPR001867">
    <property type="entry name" value="OmpR/PhoB-type_DNA-bd"/>
</dbReference>
<dbReference type="Gene3D" id="6.10.250.690">
    <property type="match status" value="1"/>
</dbReference>
<evidence type="ECO:0000259" key="9">
    <source>
        <dbReference type="PROSITE" id="PS51755"/>
    </source>
</evidence>
<sequence length="249" mass="28040">MNETKRILIIEDETDMAKIMNDVLMLSGYEVRTGETGRGGLELARSWKPHLIVLDLTLPDIDGIELCRQIRTDSIVPILILSARGGETDKILGLGFGADDYMTKPFSFGELTARIGAHLRRTEMLTPDSRLRTDSKPEDVLSFGTLVIDKKAYQVELQEQEISFSAREFELLHFLALHPGQVFSKSQLLDAVWGYDSYGDEGTVTVYVRRIREKIEIDPSNPTYLKTVWGVGYKFDGRGGELALGRERP</sequence>
<organism evidence="10 11">
    <name type="scientific">Saccharibacillus kuerlensis</name>
    <dbReference type="NCBI Taxonomy" id="459527"/>
    <lineage>
        <taxon>Bacteria</taxon>
        <taxon>Bacillati</taxon>
        <taxon>Bacillota</taxon>
        <taxon>Bacilli</taxon>
        <taxon>Bacillales</taxon>
        <taxon>Paenibacillaceae</taxon>
        <taxon>Saccharibacillus</taxon>
    </lineage>
</organism>
<feature type="modified residue" description="4-aspartylphosphate" evidence="6">
    <location>
        <position position="55"/>
    </location>
</feature>
<evidence type="ECO:0000256" key="1">
    <source>
        <dbReference type="ARBA" id="ARBA00022553"/>
    </source>
</evidence>
<dbReference type="EMBL" id="BMLN01000001">
    <property type="protein sequence ID" value="GGN91838.1"/>
    <property type="molecule type" value="Genomic_DNA"/>
</dbReference>
<reference evidence="11" key="1">
    <citation type="journal article" date="2019" name="Int. J. Syst. Evol. Microbiol.">
        <title>The Global Catalogue of Microorganisms (GCM) 10K type strain sequencing project: providing services to taxonomists for standard genome sequencing and annotation.</title>
        <authorList>
            <consortium name="The Broad Institute Genomics Platform"/>
            <consortium name="The Broad Institute Genome Sequencing Center for Infectious Disease"/>
            <person name="Wu L."/>
            <person name="Ma J."/>
        </authorList>
    </citation>
    <scope>NUCLEOTIDE SEQUENCE [LARGE SCALE GENOMIC DNA]</scope>
    <source>
        <strain evidence="11">CGMCC 1.6964</strain>
    </source>
</reference>
<dbReference type="Gene3D" id="1.10.10.10">
    <property type="entry name" value="Winged helix-like DNA-binding domain superfamily/Winged helix DNA-binding domain"/>
    <property type="match status" value="1"/>
</dbReference>
<keyword evidence="1 6" id="KW-0597">Phosphoprotein</keyword>
<dbReference type="InterPro" id="IPR016032">
    <property type="entry name" value="Sig_transdc_resp-reg_C-effctor"/>
</dbReference>
<keyword evidence="2" id="KW-0902">Two-component regulatory system</keyword>
<dbReference type="Gene3D" id="3.40.50.2300">
    <property type="match status" value="1"/>
</dbReference>
<evidence type="ECO:0000256" key="5">
    <source>
        <dbReference type="ARBA" id="ARBA00023163"/>
    </source>
</evidence>
<evidence type="ECO:0000256" key="7">
    <source>
        <dbReference type="PROSITE-ProRule" id="PRU01091"/>
    </source>
</evidence>
<evidence type="ECO:0000256" key="4">
    <source>
        <dbReference type="ARBA" id="ARBA00023125"/>
    </source>
</evidence>
<dbReference type="InterPro" id="IPR011006">
    <property type="entry name" value="CheY-like_superfamily"/>
</dbReference>
<name>A0ABQ2KT16_9BACL</name>
<evidence type="ECO:0000256" key="3">
    <source>
        <dbReference type="ARBA" id="ARBA00023015"/>
    </source>
</evidence>
<dbReference type="InterPro" id="IPR001789">
    <property type="entry name" value="Sig_transdc_resp-reg_receiver"/>
</dbReference>
<dbReference type="GO" id="GO:0003677">
    <property type="term" value="F:DNA binding"/>
    <property type="evidence" value="ECO:0007669"/>
    <property type="project" value="UniProtKB-KW"/>
</dbReference>